<dbReference type="SMART" id="SM00219">
    <property type="entry name" value="TyrKc"/>
    <property type="match status" value="1"/>
</dbReference>
<dbReference type="InterPro" id="IPR050122">
    <property type="entry name" value="RTK"/>
</dbReference>
<evidence type="ECO:0000256" key="1">
    <source>
        <dbReference type="ARBA" id="ARBA00004167"/>
    </source>
</evidence>
<keyword evidence="2" id="KW-0808">Transferase</keyword>
<dbReference type="OrthoDB" id="4062651at2759"/>
<dbReference type="PANTHER" id="PTHR24416:SF613">
    <property type="entry name" value="RECEPTOR PROTEIN-TYROSINE KINASE"/>
    <property type="match status" value="1"/>
</dbReference>
<dbReference type="Proteomes" id="UP000694845">
    <property type="component" value="Unplaced"/>
</dbReference>
<keyword evidence="5 8" id="KW-0067">ATP-binding</keyword>
<dbReference type="PROSITE" id="PS00109">
    <property type="entry name" value="PROTEIN_KINASE_TYR"/>
    <property type="match status" value="1"/>
</dbReference>
<dbReference type="GO" id="GO:0004714">
    <property type="term" value="F:transmembrane receptor protein tyrosine kinase activity"/>
    <property type="evidence" value="ECO:0007669"/>
    <property type="project" value="UniProtKB-EC"/>
</dbReference>
<accession>A0A8B7Z122</accession>
<evidence type="ECO:0000256" key="6">
    <source>
        <dbReference type="ARBA" id="ARBA00023137"/>
    </source>
</evidence>
<dbReference type="OMA" id="HELIEGR"/>
<dbReference type="InterPro" id="IPR011009">
    <property type="entry name" value="Kinase-like_dom_sf"/>
</dbReference>
<comment type="subcellular location">
    <subcellularLocation>
        <location evidence="1">Membrane</location>
        <topology evidence="1">Single-pass membrane protein</topology>
    </subcellularLocation>
</comment>
<evidence type="ECO:0000256" key="10">
    <source>
        <dbReference type="SAM" id="Phobius"/>
    </source>
</evidence>
<organism evidence="12 13">
    <name type="scientific">Acanthaster planci</name>
    <name type="common">Crown-of-thorns starfish</name>
    <dbReference type="NCBI Taxonomy" id="133434"/>
    <lineage>
        <taxon>Eukaryota</taxon>
        <taxon>Metazoa</taxon>
        <taxon>Echinodermata</taxon>
        <taxon>Eleutherozoa</taxon>
        <taxon>Asterozoa</taxon>
        <taxon>Asteroidea</taxon>
        <taxon>Valvatacea</taxon>
        <taxon>Valvatida</taxon>
        <taxon>Acanthasteridae</taxon>
        <taxon>Acanthaster</taxon>
    </lineage>
</organism>
<evidence type="ECO:0000256" key="2">
    <source>
        <dbReference type="ARBA" id="ARBA00022679"/>
    </source>
</evidence>
<dbReference type="PROSITE" id="PS00107">
    <property type="entry name" value="PROTEIN_KINASE_ATP"/>
    <property type="match status" value="1"/>
</dbReference>
<dbReference type="Gene3D" id="1.10.510.10">
    <property type="entry name" value="Transferase(Phosphotransferase) domain 1"/>
    <property type="match status" value="1"/>
</dbReference>
<feature type="domain" description="Protein kinase" evidence="11">
    <location>
        <begin position="249"/>
        <end position="522"/>
    </location>
</feature>
<dbReference type="PRINTS" id="PR00109">
    <property type="entry name" value="TYRKINASE"/>
</dbReference>
<evidence type="ECO:0000313" key="13">
    <source>
        <dbReference type="RefSeq" id="XP_022097116.1"/>
    </source>
</evidence>
<evidence type="ECO:0000256" key="7">
    <source>
        <dbReference type="ARBA" id="ARBA00051243"/>
    </source>
</evidence>
<keyword evidence="4" id="KW-0418">Kinase</keyword>
<keyword evidence="10" id="KW-0812">Transmembrane</keyword>
<feature type="binding site" evidence="8">
    <location>
        <position position="280"/>
    </location>
    <ligand>
        <name>ATP</name>
        <dbReference type="ChEBI" id="CHEBI:30616"/>
    </ligand>
</feature>
<keyword evidence="12" id="KW-1185">Reference proteome</keyword>
<evidence type="ECO:0000256" key="9">
    <source>
        <dbReference type="SAM" id="MobiDB-lite"/>
    </source>
</evidence>
<dbReference type="Gene3D" id="3.30.200.20">
    <property type="entry name" value="Phosphorylase Kinase, domain 1"/>
    <property type="match status" value="1"/>
</dbReference>
<proteinExistence type="predicted"/>
<keyword evidence="10" id="KW-0472">Membrane</keyword>
<sequence length="542" mass="60483">MVPVLATDVNNPLTANTFKMRLATVSQRSGPISCFEVTVIQLNNNDVIDDRDPDVLYHPDMLGTYQEAYDTAGRAYVALTLAGHELIEGRDVTIGSGGTSVCGSNDSRRKRRQTTRRHEGENGPLAPSTKYTAFMRAYAVLEDRTEDYVTSDLLQPIYTANAQTDNATVIAVVSVVGTAFTIVLIACGVRMWRKTRTAKNNRPKRTIVEMDEVDYEKTVPENGIASTVYEDIGLPSWALRWEIKWKNMVVDDKVLGQGNFGEVRSGTVNIGGKMTKTAVKVLKGQASKTDRDDFMEEFRTMTSIGYHPNVVSLLGACQNEDVLYVALEFLPNGDLRSYLRTGRLESSSGEGALSSDQLIEFALDVAKGMKHLAMSGVIHRDLAARNILLGKGLVAKVSDFGLSRGEDIYVQTSMRRVPTRWLSIESLMYRTYTTQSDVWSFGILLWEIASIGGTPYPSIATKSLAAQLMDGYRMSKPPNCNDEIYSLMLRCWEEDPSNRPTFSDLVRILREMDDNKTENTYMAVDRAHYENFSVIRPELDDN</sequence>
<evidence type="ECO:0000256" key="5">
    <source>
        <dbReference type="ARBA" id="ARBA00022840"/>
    </source>
</evidence>
<dbReference type="FunFam" id="1.10.510.10:FF:000554">
    <property type="entry name" value="Predicted protein"/>
    <property type="match status" value="1"/>
</dbReference>
<reference evidence="13" key="1">
    <citation type="submission" date="2025-08" db="UniProtKB">
        <authorList>
            <consortium name="RefSeq"/>
        </authorList>
    </citation>
    <scope>IDENTIFICATION</scope>
</reference>
<dbReference type="GO" id="GO:0043235">
    <property type="term" value="C:receptor complex"/>
    <property type="evidence" value="ECO:0007669"/>
    <property type="project" value="TreeGrafter"/>
</dbReference>
<dbReference type="GO" id="GO:0007169">
    <property type="term" value="P:cell surface receptor protein tyrosine kinase signaling pathway"/>
    <property type="evidence" value="ECO:0007669"/>
    <property type="project" value="TreeGrafter"/>
</dbReference>
<dbReference type="Pfam" id="PF07714">
    <property type="entry name" value="PK_Tyr_Ser-Thr"/>
    <property type="match status" value="1"/>
</dbReference>
<dbReference type="InterPro" id="IPR017441">
    <property type="entry name" value="Protein_kinase_ATP_BS"/>
</dbReference>
<dbReference type="RefSeq" id="XP_022097116.1">
    <property type="nucleotide sequence ID" value="XM_022241424.1"/>
</dbReference>
<keyword evidence="3 8" id="KW-0547">Nucleotide-binding</keyword>
<keyword evidence="10" id="KW-1133">Transmembrane helix</keyword>
<dbReference type="GO" id="GO:0005524">
    <property type="term" value="F:ATP binding"/>
    <property type="evidence" value="ECO:0007669"/>
    <property type="project" value="UniProtKB-UniRule"/>
</dbReference>
<feature type="region of interest" description="Disordered" evidence="9">
    <location>
        <begin position="98"/>
        <end position="126"/>
    </location>
</feature>
<dbReference type="SUPFAM" id="SSF56112">
    <property type="entry name" value="Protein kinase-like (PK-like)"/>
    <property type="match status" value="1"/>
</dbReference>
<dbReference type="InterPro" id="IPR020635">
    <property type="entry name" value="Tyr_kinase_cat_dom"/>
</dbReference>
<evidence type="ECO:0000256" key="8">
    <source>
        <dbReference type="PROSITE-ProRule" id="PRU10141"/>
    </source>
</evidence>
<dbReference type="GO" id="GO:0005886">
    <property type="term" value="C:plasma membrane"/>
    <property type="evidence" value="ECO:0007669"/>
    <property type="project" value="TreeGrafter"/>
</dbReference>
<evidence type="ECO:0000313" key="12">
    <source>
        <dbReference type="Proteomes" id="UP000694845"/>
    </source>
</evidence>
<gene>
    <name evidence="13" type="primary">LOC110982772</name>
</gene>
<dbReference type="GeneID" id="110982772"/>
<dbReference type="AlphaFoldDB" id="A0A8B7Z122"/>
<name>A0A8B7Z122_ACAPL</name>
<dbReference type="CDD" id="cd00192">
    <property type="entry name" value="PTKc"/>
    <property type="match status" value="1"/>
</dbReference>
<dbReference type="KEGG" id="aplc:110982772"/>
<protein>
    <submittedName>
        <fullName evidence="13">Angiopoietin-1 receptor-like</fullName>
    </submittedName>
</protein>
<dbReference type="PANTHER" id="PTHR24416">
    <property type="entry name" value="TYROSINE-PROTEIN KINASE RECEPTOR"/>
    <property type="match status" value="1"/>
</dbReference>
<dbReference type="InterPro" id="IPR001245">
    <property type="entry name" value="Ser-Thr/Tyr_kinase_cat_dom"/>
</dbReference>
<dbReference type="PROSITE" id="PS50011">
    <property type="entry name" value="PROTEIN_KINASE_DOM"/>
    <property type="match status" value="1"/>
</dbReference>
<dbReference type="InterPro" id="IPR008266">
    <property type="entry name" value="Tyr_kinase_AS"/>
</dbReference>
<keyword evidence="6" id="KW-0829">Tyrosine-protein kinase</keyword>
<evidence type="ECO:0000256" key="3">
    <source>
        <dbReference type="ARBA" id="ARBA00022741"/>
    </source>
</evidence>
<comment type="catalytic activity">
    <reaction evidence="7">
        <text>L-tyrosyl-[protein] + ATP = O-phospho-L-tyrosyl-[protein] + ADP + H(+)</text>
        <dbReference type="Rhea" id="RHEA:10596"/>
        <dbReference type="Rhea" id="RHEA-COMP:10136"/>
        <dbReference type="Rhea" id="RHEA-COMP:20101"/>
        <dbReference type="ChEBI" id="CHEBI:15378"/>
        <dbReference type="ChEBI" id="CHEBI:30616"/>
        <dbReference type="ChEBI" id="CHEBI:46858"/>
        <dbReference type="ChEBI" id="CHEBI:61978"/>
        <dbReference type="ChEBI" id="CHEBI:456216"/>
        <dbReference type="EC" id="2.7.10.1"/>
    </reaction>
</comment>
<dbReference type="InterPro" id="IPR000719">
    <property type="entry name" value="Prot_kinase_dom"/>
</dbReference>
<feature type="transmembrane region" description="Helical" evidence="10">
    <location>
        <begin position="169"/>
        <end position="192"/>
    </location>
</feature>
<evidence type="ECO:0000259" key="11">
    <source>
        <dbReference type="PROSITE" id="PS50011"/>
    </source>
</evidence>
<evidence type="ECO:0000256" key="4">
    <source>
        <dbReference type="ARBA" id="ARBA00022777"/>
    </source>
</evidence>